<dbReference type="EMBL" id="OV121132">
    <property type="protein sequence ID" value="CAH0547051.1"/>
    <property type="molecule type" value="Genomic_DNA"/>
</dbReference>
<evidence type="ECO:0000313" key="1">
    <source>
        <dbReference type="EMBL" id="CAH0547051.1"/>
    </source>
</evidence>
<accession>A0A9P0ASG6</accession>
<gene>
    <name evidence="1" type="ORF">MELIAE_LOCUS1103</name>
</gene>
<name>A0A9P0ASG6_BRAAE</name>
<organism evidence="1 2">
    <name type="scientific">Brassicogethes aeneus</name>
    <name type="common">Rape pollen beetle</name>
    <name type="synonym">Meligethes aeneus</name>
    <dbReference type="NCBI Taxonomy" id="1431903"/>
    <lineage>
        <taxon>Eukaryota</taxon>
        <taxon>Metazoa</taxon>
        <taxon>Ecdysozoa</taxon>
        <taxon>Arthropoda</taxon>
        <taxon>Hexapoda</taxon>
        <taxon>Insecta</taxon>
        <taxon>Pterygota</taxon>
        <taxon>Neoptera</taxon>
        <taxon>Endopterygota</taxon>
        <taxon>Coleoptera</taxon>
        <taxon>Polyphaga</taxon>
        <taxon>Cucujiformia</taxon>
        <taxon>Nitidulidae</taxon>
        <taxon>Meligethinae</taxon>
        <taxon>Brassicogethes</taxon>
    </lineage>
</organism>
<dbReference type="Proteomes" id="UP001154078">
    <property type="component" value="Chromosome 1"/>
</dbReference>
<keyword evidence="2" id="KW-1185">Reference proteome</keyword>
<protein>
    <submittedName>
        <fullName evidence="1">Uncharacterized protein</fullName>
    </submittedName>
</protein>
<evidence type="ECO:0000313" key="2">
    <source>
        <dbReference type="Proteomes" id="UP001154078"/>
    </source>
</evidence>
<proteinExistence type="predicted"/>
<reference evidence="1" key="1">
    <citation type="submission" date="2021-12" db="EMBL/GenBank/DDBJ databases">
        <authorList>
            <person name="King R."/>
        </authorList>
    </citation>
    <scope>NUCLEOTIDE SEQUENCE</scope>
</reference>
<dbReference type="AlphaFoldDB" id="A0A9P0ASG6"/>
<sequence>MRYCLRAPPEKQITTPLQMYEYVVQNCESIRVFTDVKKHEKKLKRRFSVVKTLENTRQYHCYIPVKENSFQAKITSFDTSSKKVNLLLPNKNKFEVILKDKVVQ</sequence>